<dbReference type="RefSeq" id="WP_067677412.1">
    <property type="nucleotide sequence ID" value="NZ_CP016591.1"/>
</dbReference>
<reference evidence="8 9" key="1">
    <citation type="submission" date="2016-07" db="EMBL/GenBank/DDBJ databases">
        <title>Complete genome sequence of Altererythrobacter dongtanensis KCTC 22672, a type strain with esterase isolated from tidal flat.</title>
        <authorList>
            <person name="Cheng H."/>
            <person name="Wu Y.-H."/>
            <person name="Zhou P."/>
            <person name="Huo Y.-Y."/>
            <person name="Wang C.-S."/>
            <person name="Xu X.-W."/>
        </authorList>
    </citation>
    <scope>NUCLEOTIDE SEQUENCE [LARGE SCALE GENOMIC DNA]</scope>
    <source>
        <strain evidence="8 9">KCTC 22672</strain>
    </source>
</reference>
<comment type="subcellular location">
    <subcellularLocation>
        <location evidence="1">Cell membrane</location>
        <topology evidence="1">Multi-pass membrane protein</topology>
    </subcellularLocation>
</comment>
<dbReference type="AlphaFoldDB" id="A0A1B2ACD5"/>
<organism evidence="8 9">
    <name type="scientific">Tsuneonella dongtanensis</name>
    <dbReference type="NCBI Taxonomy" id="692370"/>
    <lineage>
        <taxon>Bacteria</taxon>
        <taxon>Pseudomonadati</taxon>
        <taxon>Pseudomonadota</taxon>
        <taxon>Alphaproteobacteria</taxon>
        <taxon>Sphingomonadales</taxon>
        <taxon>Erythrobacteraceae</taxon>
        <taxon>Tsuneonella</taxon>
    </lineage>
</organism>
<comment type="similarity">
    <text evidence="2">Belongs to the DoxX family.</text>
</comment>
<evidence type="ECO:0000256" key="5">
    <source>
        <dbReference type="ARBA" id="ARBA00022989"/>
    </source>
</evidence>
<dbReference type="Pfam" id="PF07681">
    <property type="entry name" value="DoxX"/>
    <property type="match status" value="1"/>
</dbReference>
<evidence type="ECO:0000313" key="9">
    <source>
        <dbReference type="Proteomes" id="UP000092932"/>
    </source>
</evidence>
<sequence length="157" mass="16994">MGTLVHPGIRHHWDRLAGMLSSAAVEAAALLLTRLALGGVFWRSGRTKVVEGTWMELSDTSRFLFESEYAGVPVPAGLSAQMALWGETVLPILLVLGLATRLSALGLIGMTLVIQLFVYPEAWWPTHSLWAAMALVLVARGGGLLSLDHLLARRVVQ</sequence>
<evidence type="ECO:0000256" key="4">
    <source>
        <dbReference type="ARBA" id="ARBA00022692"/>
    </source>
</evidence>
<keyword evidence="4 7" id="KW-0812">Transmembrane</keyword>
<protein>
    <submittedName>
        <fullName evidence="8">DoxX</fullName>
    </submittedName>
</protein>
<feature type="transmembrane region" description="Helical" evidence="7">
    <location>
        <begin position="92"/>
        <end position="117"/>
    </location>
</feature>
<dbReference type="PANTHER" id="PTHR33452">
    <property type="entry name" value="OXIDOREDUCTASE CATD-RELATED"/>
    <property type="match status" value="1"/>
</dbReference>
<evidence type="ECO:0000256" key="1">
    <source>
        <dbReference type="ARBA" id="ARBA00004651"/>
    </source>
</evidence>
<name>A0A1B2ACD5_9SPHN</name>
<dbReference type="InterPro" id="IPR051907">
    <property type="entry name" value="DoxX-like_oxidoreductase"/>
</dbReference>
<evidence type="ECO:0000256" key="6">
    <source>
        <dbReference type="ARBA" id="ARBA00023136"/>
    </source>
</evidence>
<dbReference type="OrthoDB" id="121744at2"/>
<evidence type="ECO:0000256" key="2">
    <source>
        <dbReference type="ARBA" id="ARBA00006679"/>
    </source>
</evidence>
<keyword evidence="6 7" id="KW-0472">Membrane</keyword>
<dbReference type="GO" id="GO:0005886">
    <property type="term" value="C:plasma membrane"/>
    <property type="evidence" value="ECO:0007669"/>
    <property type="project" value="UniProtKB-SubCell"/>
</dbReference>
<keyword evidence="5 7" id="KW-1133">Transmembrane helix</keyword>
<evidence type="ECO:0000256" key="7">
    <source>
        <dbReference type="SAM" id="Phobius"/>
    </source>
</evidence>
<dbReference type="Proteomes" id="UP000092932">
    <property type="component" value="Chromosome"/>
</dbReference>
<dbReference type="STRING" id="692370.A6F68_01241"/>
<feature type="transmembrane region" description="Helical" evidence="7">
    <location>
        <begin position="129"/>
        <end position="151"/>
    </location>
</feature>
<dbReference type="InterPro" id="IPR032808">
    <property type="entry name" value="DoxX"/>
</dbReference>
<keyword evidence="9" id="KW-1185">Reference proteome</keyword>
<dbReference type="PANTHER" id="PTHR33452:SF1">
    <property type="entry name" value="INNER MEMBRANE PROTEIN YPHA-RELATED"/>
    <property type="match status" value="1"/>
</dbReference>
<dbReference type="KEGG" id="ado:A6F68_01241"/>
<dbReference type="EMBL" id="CP016591">
    <property type="protein sequence ID" value="ANY19758.1"/>
    <property type="molecule type" value="Genomic_DNA"/>
</dbReference>
<keyword evidence="3" id="KW-1003">Cell membrane</keyword>
<feature type="transmembrane region" description="Helical" evidence="7">
    <location>
        <begin position="20"/>
        <end position="42"/>
    </location>
</feature>
<evidence type="ECO:0000256" key="3">
    <source>
        <dbReference type="ARBA" id="ARBA00022475"/>
    </source>
</evidence>
<gene>
    <name evidence="8" type="ORF">A6F68_01241</name>
</gene>
<evidence type="ECO:0000313" key="8">
    <source>
        <dbReference type="EMBL" id="ANY19758.1"/>
    </source>
</evidence>
<accession>A0A1B2ACD5</accession>
<proteinExistence type="inferred from homology"/>